<dbReference type="SUPFAM" id="SSF55785">
    <property type="entry name" value="PYP-like sensor domain (PAS domain)"/>
    <property type="match status" value="3"/>
</dbReference>
<reference evidence="8 9" key="1">
    <citation type="journal article" date="2013" name="Genome Announc.">
        <title>Draft Genome Sequence of Indibacter alkaliphilus Strain LW1T, Isolated from Lonar Lake, a Haloalkaline Lake in the Buldana District of Maharashtra, India.</title>
        <authorList>
            <person name="Singh A."/>
            <person name="Kumar Jangir P."/>
            <person name="Sharma R."/>
            <person name="Singh A."/>
            <person name="Kumar Pinnaka A."/>
            <person name="Shivaji S."/>
        </authorList>
    </citation>
    <scope>NUCLEOTIDE SEQUENCE [LARGE SCALE GENOMIC DNA]</scope>
    <source>
        <strain evidence="9">CCUG 57479 / KCTC 22604 / LW1</strain>
    </source>
</reference>
<evidence type="ECO:0000259" key="7">
    <source>
        <dbReference type="PROSITE" id="PS50113"/>
    </source>
</evidence>
<dbReference type="eggNOG" id="COG2202">
    <property type="taxonomic scope" value="Bacteria"/>
</dbReference>
<dbReference type="InterPro" id="IPR000014">
    <property type="entry name" value="PAS"/>
</dbReference>
<evidence type="ECO:0000256" key="5">
    <source>
        <dbReference type="ARBA" id="ARBA00022777"/>
    </source>
</evidence>
<dbReference type="eggNOG" id="COG3290">
    <property type="taxonomic scope" value="Bacteria"/>
</dbReference>
<dbReference type="eggNOG" id="COG5002">
    <property type="taxonomic scope" value="Bacteria"/>
</dbReference>
<dbReference type="RefSeq" id="WP_009032683.1">
    <property type="nucleotide sequence ID" value="NZ_ALWO02000023.1"/>
</dbReference>
<proteinExistence type="predicted"/>
<sequence>MSQVEKILLPYFQNTNSFFVAFTDFKGNCQAVNELLIRCLNTENKEEAKHKFEEYFSPLLSPDNYIQLESGKKSLIEMPAEFITENEIRPTFWEITVCKSEEKYTYGLLWIGHLNKPMSTLHSDNSPQKESNRFFEDENYKLKALLDSSTDGSVLISPEFKILSYNRTAQKSAEKYYNTKLDVGKDFRQYILEDTKEEFYTDFKKALNLEQTVKEKELLIRSEKIWFQCSFHPAIGANGQVIGVSFNSTNIDKRKRAEEKIVENEKFLDSVLQAQHEMICRFLPDTTLTYVNNAYCSEMGYSKAELLGKKFLEFIPEELEVKILKNLKALNLKKPSQTMVHKSFDANGNPRWQEWTDTGLFDADGNLIEFQAVGRDITELIDSKRNLERFHSIFENSLHEIYLLHPEQLKITQANKAAAKNLKYSVDKLKNLSFYTVVNQPFKQKVKSEIQALLEGNKDKVSFESEHLRQSGSTYPIEIHLQKMCIDKELFLVAICVDLSERNSYIKSITEQNTALREIAWIQSHLVRAPLANILGLILLLKDEIGEDTKIQNLMLLLEKSSKELDSVIRKVADKTRMVELLDKEIDNR</sequence>
<evidence type="ECO:0000313" key="9">
    <source>
        <dbReference type="Proteomes" id="UP000006073"/>
    </source>
</evidence>
<gene>
    <name evidence="8" type="ORF">A33Q_1382</name>
</gene>
<dbReference type="EMBL" id="ALWO02000023">
    <property type="protein sequence ID" value="EOZ98728.1"/>
    <property type="molecule type" value="Genomic_DNA"/>
</dbReference>
<evidence type="ECO:0000259" key="6">
    <source>
        <dbReference type="PROSITE" id="PS50112"/>
    </source>
</evidence>
<dbReference type="InterPro" id="IPR000700">
    <property type="entry name" value="PAS-assoc_C"/>
</dbReference>
<dbReference type="InterPro" id="IPR035965">
    <property type="entry name" value="PAS-like_dom_sf"/>
</dbReference>
<comment type="catalytic activity">
    <reaction evidence="1">
        <text>ATP + protein L-histidine = ADP + protein N-phospho-L-histidine.</text>
        <dbReference type="EC" id="2.7.13.3"/>
    </reaction>
</comment>
<dbReference type="InterPro" id="IPR013656">
    <property type="entry name" value="PAS_4"/>
</dbReference>
<dbReference type="InterPro" id="IPR001610">
    <property type="entry name" value="PAC"/>
</dbReference>
<evidence type="ECO:0000256" key="1">
    <source>
        <dbReference type="ARBA" id="ARBA00000085"/>
    </source>
</evidence>
<evidence type="ECO:0000256" key="4">
    <source>
        <dbReference type="ARBA" id="ARBA00022679"/>
    </source>
</evidence>
<dbReference type="CDD" id="cd00130">
    <property type="entry name" value="PAS"/>
    <property type="match status" value="3"/>
</dbReference>
<keyword evidence="4" id="KW-0808">Transferase</keyword>
<dbReference type="GO" id="GO:0004673">
    <property type="term" value="F:protein histidine kinase activity"/>
    <property type="evidence" value="ECO:0007669"/>
    <property type="project" value="UniProtKB-EC"/>
</dbReference>
<dbReference type="Pfam" id="PF13426">
    <property type="entry name" value="PAS_9"/>
    <property type="match status" value="2"/>
</dbReference>
<dbReference type="Gene3D" id="3.30.450.20">
    <property type="entry name" value="PAS domain"/>
    <property type="match status" value="3"/>
</dbReference>
<evidence type="ECO:0000256" key="3">
    <source>
        <dbReference type="ARBA" id="ARBA00022553"/>
    </source>
</evidence>
<feature type="domain" description="PAC" evidence="7">
    <location>
        <begin position="334"/>
        <end position="389"/>
    </location>
</feature>
<dbReference type="EC" id="2.7.13.3" evidence="2"/>
<dbReference type="PROSITE" id="PS50112">
    <property type="entry name" value="PAS"/>
    <property type="match status" value="1"/>
</dbReference>
<keyword evidence="3" id="KW-0597">Phosphoprotein</keyword>
<dbReference type="Pfam" id="PF08448">
    <property type="entry name" value="PAS_4"/>
    <property type="match status" value="1"/>
</dbReference>
<name>S2E8T7_INDAL</name>
<organism evidence="8 9">
    <name type="scientific">Indibacter alkaliphilus (strain CCUG 57479 / KCTC 22604 / LW1)</name>
    <dbReference type="NCBI Taxonomy" id="1189612"/>
    <lineage>
        <taxon>Bacteria</taxon>
        <taxon>Pseudomonadati</taxon>
        <taxon>Bacteroidota</taxon>
        <taxon>Cytophagia</taxon>
        <taxon>Cytophagales</taxon>
        <taxon>Cyclobacteriaceae</taxon>
    </lineage>
</organism>
<dbReference type="OrthoDB" id="905895at2"/>
<protein>
    <recommendedName>
        <fullName evidence="2">histidine kinase</fullName>
        <ecNumber evidence="2">2.7.13.3</ecNumber>
    </recommendedName>
</protein>
<feature type="domain" description="PAS" evidence="6">
    <location>
        <begin position="264"/>
        <end position="318"/>
    </location>
</feature>
<dbReference type="PANTHER" id="PTHR43304">
    <property type="entry name" value="PHYTOCHROME-LIKE PROTEIN CPH1"/>
    <property type="match status" value="1"/>
</dbReference>
<dbReference type="Proteomes" id="UP000006073">
    <property type="component" value="Unassembled WGS sequence"/>
</dbReference>
<evidence type="ECO:0000256" key="2">
    <source>
        <dbReference type="ARBA" id="ARBA00012438"/>
    </source>
</evidence>
<dbReference type="NCBIfam" id="TIGR00229">
    <property type="entry name" value="sensory_box"/>
    <property type="match status" value="3"/>
</dbReference>
<evidence type="ECO:0000313" key="8">
    <source>
        <dbReference type="EMBL" id="EOZ98728.1"/>
    </source>
</evidence>
<keyword evidence="9" id="KW-1185">Reference proteome</keyword>
<dbReference type="InterPro" id="IPR052162">
    <property type="entry name" value="Sensor_kinase/Photoreceptor"/>
</dbReference>
<dbReference type="STRING" id="1189612.A33Q_1382"/>
<dbReference type="SMART" id="SM00086">
    <property type="entry name" value="PAC"/>
    <property type="match status" value="2"/>
</dbReference>
<dbReference type="eggNOG" id="COG1672">
    <property type="taxonomic scope" value="Bacteria"/>
</dbReference>
<dbReference type="PROSITE" id="PS50113">
    <property type="entry name" value="PAC"/>
    <property type="match status" value="1"/>
</dbReference>
<dbReference type="AlphaFoldDB" id="S2E8T7"/>
<accession>S2E8T7</accession>
<dbReference type="SMART" id="SM00091">
    <property type="entry name" value="PAS"/>
    <property type="match status" value="4"/>
</dbReference>
<keyword evidence="5 8" id="KW-0418">Kinase</keyword>
<comment type="caution">
    <text evidence="8">The sequence shown here is derived from an EMBL/GenBank/DDBJ whole genome shotgun (WGS) entry which is preliminary data.</text>
</comment>
<dbReference type="PANTHER" id="PTHR43304:SF1">
    <property type="entry name" value="PAC DOMAIN-CONTAINING PROTEIN"/>
    <property type="match status" value="1"/>
</dbReference>